<feature type="transmembrane region" description="Helical" evidence="1">
    <location>
        <begin position="131"/>
        <end position="155"/>
    </location>
</feature>
<keyword evidence="1" id="KW-0812">Transmembrane</keyword>
<dbReference type="PANTHER" id="PTHR34129">
    <property type="entry name" value="BLR1139 PROTEIN"/>
    <property type="match status" value="1"/>
</dbReference>
<sequence>MRLFHIATRADWEAARRSGRYTTSTYGVTLAEEGFIHASRADQWQGVRERFYAEVTEPLVLLVIDGDRLDVPVVEEAPPGAGPGAETFPHLYGALDPAAVVQVLPLEGAGSHARGGPGPGRSFSSLFLEELFHRLALAGIVLVLAALGAVLGAAVAGDVGLLAGTAIGVVAALPPALWVRRRHSPD</sequence>
<keyword evidence="3" id="KW-1185">Reference proteome</keyword>
<evidence type="ECO:0008006" key="4">
    <source>
        <dbReference type="Google" id="ProtNLM"/>
    </source>
</evidence>
<feature type="transmembrane region" description="Helical" evidence="1">
    <location>
        <begin position="161"/>
        <end position="179"/>
    </location>
</feature>
<dbReference type="RefSeq" id="WP_345271556.1">
    <property type="nucleotide sequence ID" value="NZ_BAABIM010000005.1"/>
</dbReference>
<reference evidence="3" key="1">
    <citation type="journal article" date="2019" name="Int. J. Syst. Evol. Microbiol.">
        <title>The Global Catalogue of Microorganisms (GCM) 10K type strain sequencing project: providing services to taxonomists for standard genome sequencing and annotation.</title>
        <authorList>
            <consortium name="The Broad Institute Genomics Platform"/>
            <consortium name="The Broad Institute Genome Sequencing Center for Infectious Disease"/>
            <person name="Wu L."/>
            <person name="Ma J."/>
        </authorList>
    </citation>
    <scope>NUCLEOTIDE SEQUENCE [LARGE SCALE GENOMIC DNA]</scope>
    <source>
        <strain evidence="3">JCM 18127</strain>
    </source>
</reference>
<evidence type="ECO:0000313" key="3">
    <source>
        <dbReference type="Proteomes" id="UP001500621"/>
    </source>
</evidence>
<dbReference type="Pfam" id="PF06108">
    <property type="entry name" value="DUF952"/>
    <property type="match status" value="1"/>
</dbReference>
<keyword evidence="1" id="KW-1133">Transmembrane helix</keyword>
<dbReference type="Gene3D" id="3.20.170.20">
    <property type="entry name" value="Protein of unknown function DUF952"/>
    <property type="match status" value="1"/>
</dbReference>
<dbReference type="SUPFAM" id="SSF56399">
    <property type="entry name" value="ADP-ribosylation"/>
    <property type="match status" value="1"/>
</dbReference>
<comment type="caution">
    <text evidence="2">The sequence shown here is derived from an EMBL/GenBank/DDBJ whole genome shotgun (WGS) entry which is preliminary data.</text>
</comment>
<keyword evidence="1" id="KW-0472">Membrane</keyword>
<dbReference type="PANTHER" id="PTHR34129:SF1">
    <property type="entry name" value="DUF952 DOMAIN-CONTAINING PROTEIN"/>
    <property type="match status" value="1"/>
</dbReference>
<accession>A0ABP8WZN1</accession>
<protein>
    <recommendedName>
        <fullName evidence="4">DUF952 domain-containing protein</fullName>
    </recommendedName>
</protein>
<name>A0ABP8WZN1_9ACTN</name>
<dbReference type="EMBL" id="BAABIM010000005">
    <property type="protein sequence ID" value="GAA4697353.1"/>
    <property type="molecule type" value="Genomic_DNA"/>
</dbReference>
<evidence type="ECO:0000256" key="1">
    <source>
        <dbReference type="SAM" id="Phobius"/>
    </source>
</evidence>
<dbReference type="InterPro" id="IPR009297">
    <property type="entry name" value="DUF952"/>
</dbReference>
<proteinExistence type="predicted"/>
<evidence type="ECO:0000313" key="2">
    <source>
        <dbReference type="EMBL" id="GAA4697353.1"/>
    </source>
</evidence>
<organism evidence="2 3">
    <name type="scientific">Nocardioides nanhaiensis</name>
    <dbReference type="NCBI Taxonomy" id="1476871"/>
    <lineage>
        <taxon>Bacteria</taxon>
        <taxon>Bacillati</taxon>
        <taxon>Actinomycetota</taxon>
        <taxon>Actinomycetes</taxon>
        <taxon>Propionibacteriales</taxon>
        <taxon>Nocardioidaceae</taxon>
        <taxon>Nocardioides</taxon>
    </lineage>
</organism>
<gene>
    <name evidence="2" type="ORF">GCM10023226_39760</name>
</gene>
<dbReference type="Proteomes" id="UP001500621">
    <property type="component" value="Unassembled WGS sequence"/>
</dbReference>